<organism evidence="1 2">
    <name type="scientific">Pistacia integerrima</name>
    <dbReference type="NCBI Taxonomy" id="434235"/>
    <lineage>
        <taxon>Eukaryota</taxon>
        <taxon>Viridiplantae</taxon>
        <taxon>Streptophyta</taxon>
        <taxon>Embryophyta</taxon>
        <taxon>Tracheophyta</taxon>
        <taxon>Spermatophyta</taxon>
        <taxon>Magnoliopsida</taxon>
        <taxon>eudicotyledons</taxon>
        <taxon>Gunneridae</taxon>
        <taxon>Pentapetalae</taxon>
        <taxon>rosids</taxon>
        <taxon>malvids</taxon>
        <taxon>Sapindales</taxon>
        <taxon>Anacardiaceae</taxon>
        <taxon>Pistacia</taxon>
    </lineage>
</organism>
<reference evidence="2" key="1">
    <citation type="journal article" date="2023" name="G3 (Bethesda)">
        <title>Genome assembly and association tests identify interacting loci associated with vigor, precocity, and sex in interspecific pistachio rootstocks.</title>
        <authorList>
            <person name="Palmer W."/>
            <person name="Jacygrad E."/>
            <person name="Sagayaradj S."/>
            <person name="Cavanaugh K."/>
            <person name="Han R."/>
            <person name="Bertier L."/>
            <person name="Beede B."/>
            <person name="Kafkas S."/>
            <person name="Golino D."/>
            <person name="Preece J."/>
            <person name="Michelmore R."/>
        </authorList>
    </citation>
    <scope>NUCLEOTIDE SEQUENCE [LARGE SCALE GENOMIC DNA]</scope>
</reference>
<evidence type="ECO:0000313" key="1">
    <source>
        <dbReference type="EMBL" id="KAJ0025827.1"/>
    </source>
</evidence>
<dbReference type="Proteomes" id="UP001163603">
    <property type="component" value="Chromosome 10"/>
</dbReference>
<name>A0ACC0XX54_9ROSI</name>
<evidence type="ECO:0000313" key="2">
    <source>
        <dbReference type="Proteomes" id="UP001163603"/>
    </source>
</evidence>
<sequence>MEPDHIVLGYSPRMDVDLLKGDYTTVSFWFSLIQIKGQSLNHKVKCCGVYPLYIHPKVSKSSSSIEELATINQGSGEIAVDDCYNNDHDDTDGSGSDMSDEEMEPSPNKRIIRGSDSILRIRGGLLLSYCWTLMVCFFCGLCVFRLLESLVIFLSS</sequence>
<accession>A0ACC0XX54</accession>
<gene>
    <name evidence="1" type="ORF">Pint_07380</name>
</gene>
<comment type="caution">
    <text evidence="1">The sequence shown here is derived from an EMBL/GenBank/DDBJ whole genome shotgun (WGS) entry which is preliminary data.</text>
</comment>
<proteinExistence type="predicted"/>
<keyword evidence="2" id="KW-1185">Reference proteome</keyword>
<dbReference type="EMBL" id="CM047745">
    <property type="protein sequence ID" value="KAJ0025827.1"/>
    <property type="molecule type" value="Genomic_DNA"/>
</dbReference>
<protein>
    <submittedName>
        <fullName evidence="1">Uncharacterized protein</fullName>
    </submittedName>
</protein>